<keyword evidence="4 5" id="KW-0472">Membrane</keyword>
<evidence type="ECO:0000256" key="3">
    <source>
        <dbReference type="ARBA" id="ARBA00022989"/>
    </source>
</evidence>
<proteinExistence type="predicted"/>
<evidence type="ECO:0000256" key="1">
    <source>
        <dbReference type="ARBA" id="ARBA00004141"/>
    </source>
</evidence>
<dbReference type="Proteomes" id="UP001501447">
    <property type="component" value="Unassembled WGS sequence"/>
</dbReference>
<evidence type="ECO:0000256" key="5">
    <source>
        <dbReference type="SAM" id="Phobius"/>
    </source>
</evidence>
<protein>
    <submittedName>
        <fullName evidence="6">Uncharacterized protein</fullName>
    </submittedName>
</protein>
<dbReference type="RefSeq" id="WP_344567767.1">
    <property type="nucleotide sequence ID" value="NZ_BAAARJ010000013.1"/>
</dbReference>
<sequence length="81" mass="8632">MSTFLKSFTFMGDQLSLLLDKTGQHLWMCAVVIADSLLVAVPLGLWLGHLHKGEFLTTSISNIGRALPNLASSRSASASSA</sequence>
<dbReference type="SUPFAM" id="SSF161098">
    <property type="entry name" value="MetI-like"/>
    <property type="match status" value="1"/>
</dbReference>
<keyword evidence="3 5" id="KW-1133">Transmembrane helix</keyword>
<organism evidence="6 7">
    <name type="scientific">Streptomyces axinellae</name>
    <dbReference type="NCBI Taxonomy" id="552788"/>
    <lineage>
        <taxon>Bacteria</taxon>
        <taxon>Bacillati</taxon>
        <taxon>Actinomycetota</taxon>
        <taxon>Actinomycetes</taxon>
        <taxon>Kitasatosporales</taxon>
        <taxon>Streptomycetaceae</taxon>
        <taxon>Streptomyces</taxon>
    </lineage>
</organism>
<evidence type="ECO:0000256" key="4">
    <source>
        <dbReference type="ARBA" id="ARBA00023136"/>
    </source>
</evidence>
<comment type="caution">
    <text evidence="6">The sequence shown here is derived from an EMBL/GenBank/DDBJ whole genome shotgun (WGS) entry which is preliminary data.</text>
</comment>
<reference evidence="6 7" key="1">
    <citation type="journal article" date="2019" name="Int. J. Syst. Evol. Microbiol.">
        <title>The Global Catalogue of Microorganisms (GCM) 10K type strain sequencing project: providing services to taxonomists for standard genome sequencing and annotation.</title>
        <authorList>
            <consortium name="The Broad Institute Genomics Platform"/>
            <consortium name="The Broad Institute Genome Sequencing Center for Infectious Disease"/>
            <person name="Wu L."/>
            <person name="Ma J."/>
        </authorList>
    </citation>
    <scope>NUCLEOTIDE SEQUENCE [LARGE SCALE GENOMIC DNA]</scope>
    <source>
        <strain evidence="6 7">JCM 16373</strain>
    </source>
</reference>
<gene>
    <name evidence="6" type="ORF">GCM10009863_40740</name>
</gene>
<accession>A0ABN3QC52</accession>
<evidence type="ECO:0000313" key="7">
    <source>
        <dbReference type="Proteomes" id="UP001501447"/>
    </source>
</evidence>
<name>A0ABN3QC52_9ACTN</name>
<dbReference type="InterPro" id="IPR035906">
    <property type="entry name" value="MetI-like_sf"/>
</dbReference>
<keyword evidence="7" id="KW-1185">Reference proteome</keyword>
<evidence type="ECO:0000313" key="6">
    <source>
        <dbReference type="EMBL" id="GAA2622523.1"/>
    </source>
</evidence>
<comment type="subcellular location">
    <subcellularLocation>
        <location evidence="1">Membrane</location>
        <topology evidence="1">Multi-pass membrane protein</topology>
    </subcellularLocation>
</comment>
<dbReference type="EMBL" id="BAAARJ010000013">
    <property type="protein sequence ID" value="GAA2622523.1"/>
    <property type="molecule type" value="Genomic_DNA"/>
</dbReference>
<evidence type="ECO:0000256" key="2">
    <source>
        <dbReference type="ARBA" id="ARBA00022692"/>
    </source>
</evidence>
<feature type="transmembrane region" description="Helical" evidence="5">
    <location>
        <begin position="25"/>
        <end position="47"/>
    </location>
</feature>
<keyword evidence="2 5" id="KW-0812">Transmembrane</keyword>